<evidence type="ECO:0000313" key="1">
    <source>
        <dbReference type="EMBL" id="SVC14216.1"/>
    </source>
</evidence>
<name>A0A382JR32_9ZZZZ</name>
<gene>
    <name evidence="1" type="ORF">METZ01_LOCUS267070</name>
</gene>
<dbReference type="EMBL" id="UINC01075738">
    <property type="protein sequence ID" value="SVC14216.1"/>
    <property type="molecule type" value="Genomic_DNA"/>
</dbReference>
<dbReference type="AlphaFoldDB" id="A0A382JR32"/>
<feature type="non-terminal residue" evidence="1">
    <location>
        <position position="1"/>
    </location>
</feature>
<reference evidence="1" key="1">
    <citation type="submission" date="2018-05" db="EMBL/GenBank/DDBJ databases">
        <authorList>
            <person name="Lanie J.A."/>
            <person name="Ng W.-L."/>
            <person name="Kazmierczak K.M."/>
            <person name="Andrzejewski T.M."/>
            <person name="Davidsen T.M."/>
            <person name="Wayne K.J."/>
            <person name="Tettelin H."/>
            <person name="Glass J.I."/>
            <person name="Rusch D."/>
            <person name="Podicherti R."/>
            <person name="Tsui H.-C.T."/>
            <person name="Winkler M.E."/>
        </authorList>
    </citation>
    <scope>NUCLEOTIDE SEQUENCE</scope>
</reference>
<sequence>VKQLDAKQLRVSPKTKIIDHGAFIAIVVERKSRLIMKDGEKIIEKAKAIQKVKNTPIYLQTGAPVCSKTKTHLEKHGVLIMVEK</sequence>
<accession>A0A382JR32</accession>
<organism evidence="1">
    <name type="scientific">marine metagenome</name>
    <dbReference type="NCBI Taxonomy" id="408172"/>
    <lineage>
        <taxon>unclassified sequences</taxon>
        <taxon>metagenomes</taxon>
        <taxon>ecological metagenomes</taxon>
    </lineage>
</organism>
<protein>
    <submittedName>
        <fullName evidence="1">Uncharacterized protein</fullName>
    </submittedName>
</protein>
<proteinExistence type="predicted"/>